<comment type="similarity">
    <text evidence="1">Belongs to the SAP18 family.</text>
</comment>
<dbReference type="PANTHER" id="PTHR13082:SF0">
    <property type="entry name" value="HISTONE DEACETYLASE COMPLEX SUBUNIT SAP18"/>
    <property type="match status" value="1"/>
</dbReference>
<gene>
    <name evidence="2" type="ORF">F751_4944</name>
</gene>
<proteinExistence type="inferred from homology"/>
<sequence>MPAVKSAAIALPAEPPIDREKICPFLVRVFPKLGAHHMLEDYARRGDEPKDEIQLYTWTDATLRELCDLVKEVHQTARRPSVRLSFSLVYPDRRGRNVLRHVGVVHSSRLGEDDVKTLRSINFQIGDFLDVAIY</sequence>
<dbReference type="Gene3D" id="3.10.20.550">
    <property type="entry name" value="ASAP complex, SAP18 subunit"/>
    <property type="match status" value="1"/>
</dbReference>
<dbReference type="GO" id="GO:0005634">
    <property type="term" value="C:nucleus"/>
    <property type="evidence" value="ECO:0007669"/>
    <property type="project" value="TreeGrafter"/>
</dbReference>
<dbReference type="OrthoDB" id="440566at2759"/>
<dbReference type="GO" id="GO:0003714">
    <property type="term" value="F:transcription corepressor activity"/>
    <property type="evidence" value="ECO:0007669"/>
    <property type="project" value="TreeGrafter"/>
</dbReference>
<dbReference type="KEGG" id="apro:F751_4944"/>
<evidence type="ECO:0000256" key="1">
    <source>
        <dbReference type="ARBA" id="ARBA00009143"/>
    </source>
</evidence>
<dbReference type="RefSeq" id="XP_011399831.1">
    <property type="nucleotide sequence ID" value="XM_011401529.1"/>
</dbReference>
<evidence type="ECO:0000313" key="2">
    <source>
        <dbReference type="EMBL" id="KFM26883.1"/>
    </source>
</evidence>
<organism evidence="2 3">
    <name type="scientific">Auxenochlorella protothecoides</name>
    <name type="common">Green microalga</name>
    <name type="synonym">Chlorella protothecoides</name>
    <dbReference type="NCBI Taxonomy" id="3075"/>
    <lineage>
        <taxon>Eukaryota</taxon>
        <taxon>Viridiplantae</taxon>
        <taxon>Chlorophyta</taxon>
        <taxon>core chlorophytes</taxon>
        <taxon>Trebouxiophyceae</taxon>
        <taxon>Chlorellales</taxon>
        <taxon>Chlorellaceae</taxon>
        <taxon>Auxenochlorella</taxon>
    </lineage>
</organism>
<dbReference type="STRING" id="3075.A0A087SMC9"/>
<dbReference type="Proteomes" id="UP000028924">
    <property type="component" value="Unassembled WGS sequence"/>
</dbReference>
<dbReference type="InterPro" id="IPR010516">
    <property type="entry name" value="SAP18"/>
</dbReference>
<dbReference type="EMBL" id="KL662137">
    <property type="protein sequence ID" value="KFM26883.1"/>
    <property type="molecule type" value="Genomic_DNA"/>
</dbReference>
<dbReference type="AlphaFoldDB" id="A0A087SMC9"/>
<dbReference type="InterPro" id="IPR042534">
    <property type="entry name" value="SAP18_sf"/>
</dbReference>
<reference evidence="2 3" key="1">
    <citation type="journal article" date="2014" name="BMC Genomics">
        <title>Oil accumulation mechanisms of the oleaginous microalga Chlorella protothecoides revealed through its genome, transcriptomes, and proteomes.</title>
        <authorList>
            <person name="Gao C."/>
            <person name="Wang Y."/>
            <person name="Shen Y."/>
            <person name="Yan D."/>
            <person name="He X."/>
            <person name="Dai J."/>
            <person name="Wu Q."/>
        </authorList>
    </citation>
    <scope>NUCLEOTIDE SEQUENCE [LARGE SCALE GENOMIC DNA]</scope>
    <source>
        <strain evidence="2 3">0710</strain>
    </source>
</reference>
<dbReference type="Pfam" id="PF06487">
    <property type="entry name" value="SAP18"/>
    <property type="match status" value="1"/>
</dbReference>
<accession>A0A087SMC9</accession>
<dbReference type="PANTHER" id="PTHR13082">
    <property type="entry name" value="SAP18"/>
    <property type="match status" value="1"/>
</dbReference>
<evidence type="ECO:0000313" key="3">
    <source>
        <dbReference type="Proteomes" id="UP000028924"/>
    </source>
</evidence>
<name>A0A087SMC9_AUXPR</name>
<dbReference type="eggNOG" id="KOG3391">
    <property type="taxonomic scope" value="Eukaryota"/>
</dbReference>
<keyword evidence="3" id="KW-1185">Reference proteome</keyword>
<dbReference type="GeneID" id="23616335"/>
<protein>
    <submittedName>
        <fullName evidence="2">Histone deacetylase complex subunit SAP18</fullName>
    </submittedName>
</protein>